<evidence type="ECO:0000256" key="3">
    <source>
        <dbReference type="ARBA" id="ARBA00023295"/>
    </source>
</evidence>
<dbReference type="PANTHER" id="PTHR31339">
    <property type="entry name" value="PECTIN LYASE-RELATED"/>
    <property type="match status" value="1"/>
</dbReference>
<comment type="caution">
    <text evidence="5">The sequence shown here is derived from an EMBL/GenBank/DDBJ whole genome shotgun (WGS) entry which is preliminary data.</text>
</comment>
<keyword evidence="2 4" id="KW-0378">Hydrolase</keyword>
<dbReference type="SUPFAM" id="SSF51126">
    <property type="entry name" value="Pectin lyase-like"/>
    <property type="match status" value="1"/>
</dbReference>
<evidence type="ECO:0000256" key="1">
    <source>
        <dbReference type="ARBA" id="ARBA00008834"/>
    </source>
</evidence>
<evidence type="ECO:0000313" key="5">
    <source>
        <dbReference type="EMBL" id="HIW81150.1"/>
    </source>
</evidence>
<dbReference type="GO" id="GO:0004650">
    <property type="term" value="F:polygalacturonase activity"/>
    <property type="evidence" value="ECO:0007669"/>
    <property type="project" value="InterPro"/>
</dbReference>
<gene>
    <name evidence="5" type="ORF">H9742_06395</name>
</gene>
<dbReference type="Gene3D" id="2.160.20.10">
    <property type="entry name" value="Single-stranded right-handed beta-helix, Pectin lyase-like"/>
    <property type="match status" value="1"/>
</dbReference>
<keyword evidence="3 4" id="KW-0326">Glycosidase</keyword>
<accession>A0A9D1UC97</accession>
<dbReference type="PANTHER" id="PTHR31339:SF9">
    <property type="entry name" value="PLASMIN AND FIBRONECTIN-BINDING PROTEIN A"/>
    <property type="match status" value="1"/>
</dbReference>
<reference evidence="5" key="1">
    <citation type="journal article" date="2021" name="PeerJ">
        <title>Extensive microbial diversity within the chicken gut microbiome revealed by metagenomics and culture.</title>
        <authorList>
            <person name="Gilroy R."/>
            <person name="Ravi A."/>
            <person name="Getino M."/>
            <person name="Pursley I."/>
            <person name="Horton D.L."/>
            <person name="Alikhan N.F."/>
            <person name="Baker D."/>
            <person name="Gharbi K."/>
            <person name="Hall N."/>
            <person name="Watson M."/>
            <person name="Adriaenssens E.M."/>
            <person name="Foster-Nyarko E."/>
            <person name="Jarju S."/>
            <person name="Secka A."/>
            <person name="Antonio M."/>
            <person name="Oren A."/>
            <person name="Chaudhuri R.R."/>
            <person name="La Ragione R."/>
            <person name="Hildebrand F."/>
            <person name="Pallen M.J."/>
        </authorList>
    </citation>
    <scope>NUCLEOTIDE SEQUENCE</scope>
    <source>
        <strain evidence="5">CHK195-6426</strain>
    </source>
</reference>
<dbReference type="InterPro" id="IPR006626">
    <property type="entry name" value="PbH1"/>
</dbReference>
<reference evidence="5" key="2">
    <citation type="submission" date="2021-04" db="EMBL/GenBank/DDBJ databases">
        <authorList>
            <person name="Gilroy R."/>
        </authorList>
    </citation>
    <scope>NUCLEOTIDE SEQUENCE</scope>
    <source>
        <strain evidence="5">CHK195-6426</strain>
    </source>
</reference>
<dbReference type="PROSITE" id="PS00502">
    <property type="entry name" value="POLYGALACTURONASE"/>
    <property type="match status" value="1"/>
</dbReference>
<proteinExistence type="inferred from homology"/>
<dbReference type="InterPro" id="IPR012334">
    <property type="entry name" value="Pectin_lyas_fold"/>
</dbReference>
<dbReference type="InterPro" id="IPR051801">
    <property type="entry name" value="GH28_Enzymes"/>
</dbReference>
<dbReference type="InterPro" id="IPR000743">
    <property type="entry name" value="Glyco_hydro_28"/>
</dbReference>
<dbReference type="AlphaFoldDB" id="A0A9D1UC97"/>
<evidence type="ECO:0000256" key="2">
    <source>
        <dbReference type="ARBA" id="ARBA00022801"/>
    </source>
</evidence>
<comment type="similarity">
    <text evidence="1 4">Belongs to the glycosyl hydrolase 28 family.</text>
</comment>
<evidence type="ECO:0000256" key="4">
    <source>
        <dbReference type="RuleBase" id="RU361169"/>
    </source>
</evidence>
<dbReference type="InterPro" id="IPR011050">
    <property type="entry name" value="Pectin_lyase_fold/virulence"/>
</dbReference>
<dbReference type="GO" id="GO:0005975">
    <property type="term" value="P:carbohydrate metabolic process"/>
    <property type="evidence" value="ECO:0007669"/>
    <property type="project" value="InterPro"/>
</dbReference>
<protein>
    <submittedName>
        <fullName evidence="5">Glycoside hydrolase family 28 protein</fullName>
    </submittedName>
</protein>
<sequence>MTTDARSYLEEGQSAIQAAVDTCAQAGGGTVLIPAGEWPTGPIHLKSNIHLKLEEGATLRFSQRFADYLPVVFTRWEGMECYNYSPLIYARDCTDISITGKGTLIGGGQAWWHWKKLQQAAADELCYAQSRGIPVEERIYGTEKAALRPSFIQPINCRNVLLEGFTIMDGPQWTIHPVYCEDVTVRNVTVSTHGPNTDGLNPDSCRNVLIEGCRFETGDDCIAVNSGMNEDGWRVNRPCENITIRDCVMTGGHGAIVIGSGMSGGVKNVTADRCKIRDTMQGIRLKSMRGRGGYVENVDFHDIEINHVSHQAIQINMFYGSSTVVPKSAVPPIFRTVHIKNVHGAGADTGIEIIGLPEQPLKDISLEQISLTAKHSMVCTDVEGISFQDVQVSVEA</sequence>
<dbReference type="SMART" id="SM00710">
    <property type="entry name" value="PbH1"/>
    <property type="match status" value="5"/>
</dbReference>
<dbReference type="EMBL" id="DXGH01000035">
    <property type="protein sequence ID" value="HIW81150.1"/>
    <property type="molecule type" value="Genomic_DNA"/>
</dbReference>
<evidence type="ECO:0000313" key="6">
    <source>
        <dbReference type="Proteomes" id="UP000824265"/>
    </source>
</evidence>
<name>A0A9D1UC97_9FIRM</name>
<dbReference type="Proteomes" id="UP000824265">
    <property type="component" value="Unassembled WGS sequence"/>
</dbReference>
<organism evidence="5 6">
    <name type="scientific">Candidatus Acetatifactor stercoripullorum</name>
    <dbReference type="NCBI Taxonomy" id="2838414"/>
    <lineage>
        <taxon>Bacteria</taxon>
        <taxon>Bacillati</taxon>
        <taxon>Bacillota</taxon>
        <taxon>Clostridia</taxon>
        <taxon>Lachnospirales</taxon>
        <taxon>Lachnospiraceae</taxon>
        <taxon>Acetatifactor</taxon>
    </lineage>
</organism>
<dbReference type="Pfam" id="PF00295">
    <property type="entry name" value="Glyco_hydro_28"/>
    <property type="match status" value="1"/>
</dbReference>